<dbReference type="InterPro" id="IPR027417">
    <property type="entry name" value="P-loop_NTPase"/>
</dbReference>
<dbReference type="InterPro" id="IPR014555">
    <property type="entry name" value="RecF-like"/>
</dbReference>
<dbReference type="EMBL" id="VLLC01000005">
    <property type="protein sequence ID" value="TWI74403.1"/>
    <property type="molecule type" value="Genomic_DNA"/>
</dbReference>
<sequence>MALIEGLKIQNYRSLRDIAMGRVGTDQALRNTQPLTPLTVVIGKNGVGKSSIFDAFGLLADCMETDLETACNARKRGGFDKLVSAGIDGPISFTIYYRESKNDRPITYEVSIGKDDKSGLPVVVSERLRQRRKNQSKGRPLSFLHLEYGKGSVWVGDESLEGDDFARREEELDPRKLGIVTLAEHIKENPRIKKFKDFIQSWYLSYFTPDAARQIPQAGIQKHLNLHGDNIGNVVQYMERNHPIIFRRILDEISAKIPGIGTIEPYRDTITNNLYLLFKDKGFARPFTQQQMSDGTLKMFSYLLLLNDPEPVPFICIEEPENGLYHKLLETLASEFREHATGRKRASQIFITTHQPYFVDALEPNEVWVLEKGSDGFSTVKRANEIPFVQNMVNEGQPLGSLWYSDYLDAR</sequence>
<dbReference type="SUPFAM" id="SSF52540">
    <property type="entry name" value="P-loop containing nucleoside triphosphate hydrolases"/>
    <property type="match status" value="1"/>
</dbReference>
<gene>
    <name evidence="2" type="ORF">LZ24_01009</name>
</gene>
<organism evidence="2 3">
    <name type="scientific">Desulfobotulus alkaliphilus</name>
    <dbReference type="NCBI Taxonomy" id="622671"/>
    <lineage>
        <taxon>Bacteria</taxon>
        <taxon>Pseudomonadati</taxon>
        <taxon>Thermodesulfobacteriota</taxon>
        <taxon>Desulfobacteria</taxon>
        <taxon>Desulfobacterales</taxon>
        <taxon>Desulfobacteraceae</taxon>
        <taxon>Desulfobotulus</taxon>
    </lineage>
</organism>
<protein>
    <submittedName>
        <fullName evidence="2">Putative ATPase</fullName>
    </submittedName>
</protein>
<dbReference type="RefSeq" id="WP_144682960.1">
    <property type="nucleotide sequence ID" value="NZ_VLLC01000005.1"/>
</dbReference>
<dbReference type="GO" id="GO:0016887">
    <property type="term" value="F:ATP hydrolysis activity"/>
    <property type="evidence" value="ECO:0007669"/>
    <property type="project" value="InterPro"/>
</dbReference>
<dbReference type="PANTHER" id="PTHR40396">
    <property type="entry name" value="ATPASE-LIKE PROTEIN"/>
    <property type="match status" value="1"/>
</dbReference>
<dbReference type="InterPro" id="IPR003959">
    <property type="entry name" value="ATPase_AAA_core"/>
</dbReference>
<accession>A0A562RZN1</accession>
<proteinExistence type="predicted"/>
<feature type="domain" description="ATPase AAA-type core" evidence="1">
    <location>
        <begin position="38"/>
        <end position="360"/>
    </location>
</feature>
<keyword evidence="3" id="KW-1185">Reference proteome</keyword>
<dbReference type="PANTHER" id="PTHR40396:SF1">
    <property type="entry name" value="ATPASE AAA-TYPE CORE DOMAIN-CONTAINING PROTEIN"/>
    <property type="match status" value="1"/>
</dbReference>
<dbReference type="PIRSF" id="PIRSF029347">
    <property type="entry name" value="RecF"/>
    <property type="match status" value="1"/>
</dbReference>
<evidence type="ECO:0000259" key="1">
    <source>
        <dbReference type="Pfam" id="PF13304"/>
    </source>
</evidence>
<reference evidence="2 3" key="1">
    <citation type="submission" date="2019-07" db="EMBL/GenBank/DDBJ databases">
        <title>Genome sequencing of 100 strains of the haloalkaliphilic chemolithoautotrophic sulfur-oxidizing bacterium Thioalkalivibrio.</title>
        <authorList>
            <person name="Muyzer G."/>
        </authorList>
    </citation>
    <scope>NUCLEOTIDE SEQUENCE [LARGE SCALE GENOMIC DNA]</scope>
    <source>
        <strain evidence="2 3">ASO4-4</strain>
    </source>
</reference>
<dbReference type="AlphaFoldDB" id="A0A562RZN1"/>
<dbReference type="OrthoDB" id="127554at2"/>
<dbReference type="Pfam" id="PF13304">
    <property type="entry name" value="AAA_21"/>
    <property type="match status" value="1"/>
</dbReference>
<evidence type="ECO:0000313" key="3">
    <source>
        <dbReference type="Proteomes" id="UP000318307"/>
    </source>
</evidence>
<name>A0A562RZN1_9BACT</name>
<evidence type="ECO:0000313" key="2">
    <source>
        <dbReference type="EMBL" id="TWI74403.1"/>
    </source>
</evidence>
<comment type="caution">
    <text evidence="2">The sequence shown here is derived from an EMBL/GenBank/DDBJ whole genome shotgun (WGS) entry which is preliminary data.</text>
</comment>
<dbReference type="Gene3D" id="3.40.50.300">
    <property type="entry name" value="P-loop containing nucleotide triphosphate hydrolases"/>
    <property type="match status" value="1"/>
</dbReference>
<dbReference type="Proteomes" id="UP000318307">
    <property type="component" value="Unassembled WGS sequence"/>
</dbReference>
<dbReference type="GO" id="GO:0005524">
    <property type="term" value="F:ATP binding"/>
    <property type="evidence" value="ECO:0007669"/>
    <property type="project" value="InterPro"/>
</dbReference>